<evidence type="ECO:0000313" key="2">
    <source>
        <dbReference type="Proteomes" id="UP000613580"/>
    </source>
</evidence>
<reference evidence="1" key="1">
    <citation type="submission" date="2020-05" db="EMBL/GenBank/DDBJ databases">
        <title>Mycena genomes resolve the evolution of fungal bioluminescence.</title>
        <authorList>
            <person name="Tsai I.J."/>
        </authorList>
    </citation>
    <scope>NUCLEOTIDE SEQUENCE</scope>
    <source>
        <strain evidence="1">110903Hualien_Pintung</strain>
    </source>
</reference>
<keyword evidence="2" id="KW-1185">Reference proteome</keyword>
<comment type="caution">
    <text evidence="1">The sequence shown here is derived from an EMBL/GenBank/DDBJ whole genome shotgun (WGS) entry which is preliminary data.</text>
</comment>
<dbReference type="AlphaFoldDB" id="A0A8H6SZ69"/>
<proteinExistence type="predicted"/>
<dbReference type="Proteomes" id="UP000613580">
    <property type="component" value="Unassembled WGS sequence"/>
</dbReference>
<dbReference type="OrthoDB" id="2822157at2759"/>
<organism evidence="1 2">
    <name type="scientific">Mycena chlorophos</name>
    <name type="common">Agaric fungus</name>
    <name type="synonym">Agaricus chlorophos</name>
    <dbReference type="NCBI Taxonomy" id="658473"/>
    <lineage>
        <taxon>Eukaryota</taxon>
        <taxon>Fungi</taxon>
        <taxon>Dikarya</taxon>
        <taxon>Basidiomycota</taxon>
        <taxon>Agaricomycotina</taxon>
        <taxon>Agaricomycetes</taxon>
        <taxon>Agaricomycetidae</taxon>
        <taxon>Agaricales</taxon>
        <taxon>Marasmiineae</taxon>
        <taxon>Mycenaceae</taxon>
        <taxon>Mycena</taxon>
    </lineage>
</organism>
<sequence>MGEDASPYSLLALARTNLSKLEAQIEDLVARGRYPAATSLIGSIQPLLSPIHKIPAEVLSRIFLFACGPRDAESSWERWGSWKCGRGMSAFTTAVRISHVSSAWRSAALDTPRMWATALPMREGVVRELWDSESKNAVLAREIFPRSRSVPLPLLYPFLLDGFVHGEISKILQRVDSLYLHDRGLLGWFMHRCPVLQELRSLFIRLSDHDETTSSLRVPQVAAFLTATKLTRVNLDVFLPLPWSQLQELSLDWNATPASICHSALSKCTSMVEAHINLPASSVDDVSPGPVDRHILPRAKILTADFVEVANASIKPFFRSFALPNLTRLALNFDDLVNQEIWPVDTGTHHEFKRFLLSCPQIEDLDLSSCSLNATELCEIMALTPLLHTLRLTFCGQAFTTTLIDRLIYSSGPDGNPTDVLVPRLRVLKVGRKDIDPAHVDEGQLLRMIESRWSNLALEAGVGVARWEKLYLWYYPPARDDQDAPYDRLDPLTPETRARVAQLKHSGLNISIW</sequence>
<evidence type="ECO:0000313" key="1">
    <source>
        <dbReference type="EMBL" id="KAF7308121.1"/>
    </source>
</evidence>
<dbReference type="Gene3D" id="3.80.10.10">
    <property type="entry name" value="Ribonuclease Inhibitor"/>
    <property type="match status" value="1"/>
</dbReference>
<dbReference type="InterPro" id="IPR032675">
    <property type="entry name" value="LRR_dom_sf"/>
</dbReference>
<dbReference type="EMBL" id="JACAZE010000008">
    <property type="protein sequence ID" value="KAF7308121.1"/>
    <property type="molecule type" value="Genomic_DNA"/>
</dbReference>
<accession>A0A8H6SZ69</accession>
<protein>
    <submittedName>
        <fullName evidence="1">F-box domain-containing protein</fullName>
    </submittedName>
</protein>
<gene>
    <name evidence="1" type="ORF">HMN09_00659600</name>
</gene>
<name>A0A8H6SZ69_MYCCL</name>
<dbReference type="SUPFAM" id="SSF52047">
    <property type="entry name" value="RNI-like"/>
    <property type="match status" value="1"/>
</dbReference>